<keyword evidence="2" id="KW-1185">Reference proteome</keyword>
<organism evidence="1 2">
    <name type="scientific">Canavalia gladiata</name>
    <name type="common">Sword bean</name>
    <name type="synonym">Dolichos gladiatus</name>
    <dbReference type="NCBI Taxonomy" id="3824"/>
    <lineage>
        <taxon>Eukaryota</taxon>
        <taxon>Viridiplantae</taxon>
        <taxon>Streptophyta</taxon>
        <taxon>Embryophyta</taxon>
        <taxon>Tracheophyta</taxon>
        <taxon>Spermatophyta</taxon>
        <taxon>Magnoliopsida</taxon>
        <taxon>eudicotyledons</taxon>
        <taxon>Gunneridae</taxon>
        <taxon>Pentapetalae</taxon>
        <taxon>rosids</taxon>
        <taxon>fabids</taxon>
        <taxon>Fabales</taxon>
        <taxon>Fabaceae</taxon>
        <taxon>Papilionoideae</taxon>
        <taxon>50 kb inversion clade</taxon>
        <taxon>NPAAA clade</taxon>
        <taxon>indigoferoid/millettioid clade</taxon>
        <taxon>Phaseoleae</taxon>
        <taxon>Canavalia</taxon>
    </lineage>
</organism>
<comment type="caution">
    <text evidence="1">The sequence shown here is derived from an EMBL/GenBank/DDBJ whole genome shotgun (WGS) entry which is preliminary data.</text>
</comment>
<name>A0AAN9PSD6_CANGL</name>
<dbReference type="Proteomes" id="UP001367508">
    <property type="component" value="Unassembled WGS sequence"/>
</dbReference>
<accession>A0AAN9PSD6</accession>
<gene>
    <name evidence="1" type="ORF">VNO77_42054</name>
</gene>
<proteinExistence type="predicted"/>
<protein>
    <submittedName>
        <fullName evidence="1">Uncharacterized protein</fullName>
    </submittedName>
</protein>
<evidence type="ECO:0000313" key="1">
    <source>
        <dbReference type="EMBL" id="KAK7308449.1"/>
    </source>
</evidence>
<dbReference type="AlphaFoldDB" id="A0AAN9PSD6"/>
<dbReference type="EMBL" id="JAYMYQ010000010">
    <property type="protein sequence ID" value="KAK7308449.1"/>
    <property type="molecule type" value="Genomic_DNA"/>
</dbReference>
<evidence type="ECO:0000313" key="2">
    <source>
        <dbReference type="Proteomes" id="UP001367508"/>
    </source>
</evidence>
<sequence length="125" mass="13746">MVVMVATGVRGTGLVDYDPCTNRDIGQGRLLIASRQAGPMPRHAIITFPAATYYNWQVTSGTVDDVTTIVIDEDVVVTDIAKGTYTNELQLTNGPYWFPCMVQISHFLNIMGHGIESSRPQDLDN</sequence>
<reference evidence="1 2" key="1">
    <citation type="submission" date="2024-01" db="EMBL/GenBank/DDBJ databases">
        <title>The genomes of 5 underutilized Papilionoideae crops provide insights into root nodulation and disease resistanc.</title>
        <authorList>
            <person name="Jiang F."/>
        </authorList>
    </citation>
    <scope>NUCLEOTIDE SEQUENCE [LARGE SCALE GENOMIC DNA]</scope>
    <source>
        <strain evidence="1">LVBAO_FW01</strain>
        <tissue evidence="1">Leaves</tissue>
    </source>
</reference>